<dbReference type="Pfam" id="PF09357">
    <property type="entry name" value="RteC"/>
    <property type="match status" value="1"/>
</dbReference>
<evidence type="ECO:0000313" key="2">
    <source>
        <dbReference type="Proteomes" id="UP001596023"/>
    </source>
</evidence>
<proteinExistence type="predicted"/>
<accession>A0ABV9L4K9</accession>
<organism evidence="1 2">
    <name type="scientific">Dysgonomonas termitidis</name>
    <dbReference type="NCBI Taxonomy" id="1516126"/>
    <lineage>
        <taxon>Bacteria</taxon>
        <taxon>Pseudomonadati</taxon>
        <taxon>Bacteroidota</taxon>
        <taxon>Bacteroidia</taxon>
        <taxon>Bacteroidales</taxon>
        <taxon>Dysgonomonadaceae</taxon>
        <taxon>Dysgonomonas</taxon>
    </lineage>
</organism>
<name>A0ABV9L4K9_9BACT</name>
<dbReference type="InterPro" id="IPR018534">
    <property type="entry name" value="Tet_reg_excision_RteC"/>
</dbReference>
<dbReference type="EMBL" id="JBHSGN010000163">
    <property type="protein sequence ID" value="MFC4676911.1"/>
    <property type="molecule type" value="Genomic_DNA"/>
</dbReference>
<sequence length="133" mass="15689">MKFVFKAISLIETEQQIIQWKLQNELSEPKKWAPERTNLKWTGTVADFVELVNGTIETKRLNDGDVDLIDAIEQLCIIFSFEVKDCYDTFRAIRRRVGSRTLFLDEMIEKLNQRMDNMDNGIFKKKKIRGKDK</sequence>
<comment type="caution">
    <text evidence="1">The sequence shown here is derived from an EMBL/GenBank/DDBJ whole genome shotgun (WGS) entry which is preliminary data.</text>
</comment>
<gene>
    <name evidence="1" type="ORF">ACFO6W_24830</name>
</gene>
<reference evidence="2" key="1">
    <citation type="journal article" date="2019" name="Int. J. Syst. Evol. Microbiol.">
        <title>The Global Catalogue of Microorganisms (GCM) 10K type strain sequencing project: providing services to taxonomists for standard genome sequencing and annotation.</title>
        <authorList>
            <consortium name="The Broad Institute Genomics Platform"/>
            <consortium name="The Broad Institute Genome Sequencing Center for Infectious Disease"/>
            <person name="Wu L."/>
            <person name="Ma J."/>
        </authorList>
    </citation>
    <scope>NUCLEOTIDE SEQUENCE [LARGE SCALE GENOMIC DNA]</scope>
    <source>
        <strain evidence="2">CCUG 66188</strain>
    </source>
</reference>
<evidence type="ECO:0000313" key="1">
    <source>
        <dbReference type="EMBL" id="MFC4676911.1"/>
    </source>
</evidence>
<protein>
    <submittedName>
        <fullName evidence="1">RteC domain-containing protein</fullName>
    </submittedName>
</protein>
<dbReference type="Proteomes" id="UP001596023">
    <property type="component" value="Unassembled WGS sequence"/>
</dbReference>
<keyword evidence="2" id="KW-1185">Reference proteome</keyword>